<dbReference type="InterPro" id="IPR043129">
    <property type="entry name" value="ATPase_NBD"/>
</dbReference>
<dbReference type="PANTHER" id="PTHR14187">
    <property type="entry name" value="ALPHA KINASE/ELONGATION FACTOR 2 KINASE"/>
    <property type="match status" value="1"/>
</dbReference>
<evidence type="ECO:0000313" key="2">
    <source>
        <dbReference type="Proteomes" id="UP001164746"/>
    </source>
</evidence>
<accession>A0ABY7EPT1</accession>
<proteinExistence type="predicted"/>
<sequence>MSTSSKLISVAIDFGTTFSGYAYSTRANFVQDPGKVFTTNWNDGQSMITTKAPTAVLFRPDGTLFKFRYDAETKYASLVGEDAHKGWSYFSRFKMLLFHKKVTKRTTLHGENGCSMNALKVVSAVIRYFKNMFLDELPEKIKEITLDDINWAGKPEKRLILVGGSSVLQVDANWYKLFEELFGSDVVIELSEDFTEKLDLDRLIELKKRVIQPSDAELIRIKLPSVLFDIFAEKNENVSFHEKLKDSKFEDKVQCKRGSLAIPNTFLEETYWDSVSKITSHVQRKLLREELKDVKSLILVGGLSESEIVRSSLKSSFPEYTLFMPQEAAASVLRGAVIFGHCQDFIMSHKLPNSYGVSTNVPFDVNIHREDFKVKERDGSLMCFDVFHPLVRKGEKIVVKETTITKEFRSHRPGMSRVSVDIYKTPQDIQHGRVIYTLDCEWVCTLDIDVENIQYDKKTTVIMQMRFGET</sequence>
<dbReference type="Proteomes" id="UP001164746">
    <property type="component" value="Chromosome 7"/>
</dbReference>
<keyword evidence="2" id="KW-1185">Reference proteome</keyword>
<dbReference type="EMBL" id="CP111018">
    <property type="protein sequence ID" value="WAR10816.1"/>
    <property type="molecule type" value="Genomic_DNA"/>
</dbReference>
<name>A0ABY7EPT1_MYAAR</name>
<organism evidence="1 2">
    <name type="scientific">Mya arenaria</name>
    <name type="common">Soft-shell clam</name>
    <dbReference type="NCBI Taxonomy" id="6604"/>
    <lineage>
        <taxon>Eukaryota</taxon>
        <taxon>Metazoa</taxon>
        <taxon>Spiralia</taxon>
        <taxon>Lophotrochozoa</taxon>
        <taxon>Mollusca</taxon>
        <taxon>Bivalvia</taxon>
        <taxon>Autobranchia</taxon>
        <taxon>Heteroconchia</taxon>
        <taxon>Euheterodonta</taxon>
        <taxon>Imparidentia</taxon>
        <taxon>Neoheterodontei</taxon>
        <taxon>Myida</taxon>
        <taxon>Myoidea</taxon>
        <taxon>Myidae</taxon>
        <taxon>Mya</taxon>
    </lineage>
</organism>
<protein>
    <submittedName>
        <fullName evidence="1">HS12B-like protein</fullName>
    </submittedName>
</protein>
<dbReference type="PANTHER" id="PTHR14187:SF5">
    <property type="entry name" value="HEAT SHOCK 70 KDA PROTEIN 12A"/>
    <property type="match status" value="1"/>
</dbReference>
<evidence type="ECO:0000313" key="1">
    <source>
        <dbReference type="EMBL" id="WAR10816.1"/>
    </source>
</evidence>
<gene>
    <name evidence="1" type="ORF">MAR_035892</name>
</gene>
<dbReference type="Gene3D" id="3.30.420.40">
    <property type="match status" value="1"/>
</dbReference>
<feature type="non-terminal residue" evidence="1">
    <location>
        <position position="470"/>
    </location>
</feature>
<reference evidence="1" key="1">
    <citation type="submission" date="2022-11" db="EMBL/GenBank/DDBJ databases">
        <title>Centuries of genome instability and evolution in soft-shell clam transmissible cancer (bioRxiv).</title>
        <authorList>
            <person name="Hart S.F.M."/>
            <person name="Yonemitsu M.A."/>
            <person name="Giersch R.M."/>
            <person name="Beal B.F."/>
            <person name="Arriagada G."/>
            <person name="Davis B.W."/>
            <person name="Ostrander E.A."/>
            <person name="Goff S.P."/>
            <person name="Metzger M.J."/>
        </authorList>
    </citation>
    <scope>NUCLEOTIDE SEQUENCE</scope>
    <source>
        <strain evidence="1">MELC-2E11</strain>
        <tissue evidence="1">Siphon/mantle</tissue>
    </source>
</reference>
<dbReference type="SUPFAM" id="SSF53067">
    <property type="entry name" value="Actin-like ATPase domain"/>
    <property type="match status" value="2"/>
</dbReference>